<gene>
    <name evidence="1" type="ORF">TUM4630_20740</name>
</gene>
<evidence type="ECO:0000313" key="1">
    <source>
        <dbReference type="EMBL" id="GIU47283.1"/>
    </source>
</evidence>
<accession>A0ABQ4PIA4</accession>
<keyword evidence="2" id="KW-1185">Reference proteome</keyword>
<reference evidence="1 2" key="1">
    <citation type="submission" date="2021-05" db="EMBL/GenBank/DDBJ databases">
        <title>Molecular characterization for Shewanella algae harboring chromosomal blaOXA-55-like strains isolated from clinical and environment sample.</title>
        <authorList>
            <person name="Ohama Y."/>
            <person name="Aoki K."/>
            <person name="Harada S."/>
            <person name="Moriya K."/>
            <person name="Ishii Y."/>
            <person name="Tateda K."/>
        </authorList>
    </citation>
    <scope>NUCLEOTIDE SEQUENCE [LARGE SCALE GENOMIC DNA]</scope>
    <source>
        <strain evidence="1 2">LMG 23746</strain>
    </source>
</reference>
<dbReference type="InterPro" id="IPR038626">
    <property type="entry name" value="Rof-like_sf"/>
</dbReference>
<dbReference type="EMBL" id="BPFB01000022">
    <property type="protein sequence ID" value="GIU47283.1"/>
    <property type="molecule type" value="Genomic_DNA"/>
</dbReference>
<name>A0ABQ4PIA4_9GAMM</name>
<protein>
    <recommendedName>
        <fullName evidence="3">Transcriptional regulator</fullName>
    </recommendedName>
</protein>
<dbReference type="SUPFAM" id="SSF101744">
    <property type="entry name" value="Rof/RNase P subunit-like"/>
    <property type="match status" value="1"/>
</dbReference>
<evidence type="ECO:0008006" key="3">
    <source>
        <dbReference type="Google" id="ProtNLM"/>
    </source>
</evidence>
<dbReference type="RefSeq" id="WP_110457299.1">
    <property type="nucleotide sequence ID" value="NZ_BPFB01000022.1"/>
</dbReference>
<dbReference type="Proteomes" id="UP000761574">
    <property type="component" value="Unassembled WGS sequence"/>
</dbReference>
<dbReference type="InterPro" id="IPR009778">
    <property type="entry name" value="ROF"/>
</dbReference>
<evidence type="ECO:0000313" key="2">
    <source>
        <dbReference type="Proteomes" id="UP000761574"/>
    </source>
</evidence>
<organism evidence="1 2">
    <name type="scientific">Shewanella algidipiscicola</name>
    <dbReference type="NCBI Taxonomy" id="614070"/>
    <lineage>
        <taxon>Bacteria</taxon>
        <taxon>Pseudomonadati</taxon>
        <taxon>Pseudomonadota</taxon>
        <taxon>Gammaproteobacteria</taxon>
        <taxon>Alteromonadales</taxon>
        <taxon>Shewanellaceae</taxon>
        <taxon>Shewanella</taxon>
    </lineage>
</organism>
<sequence length="81" mass="9208">MMSCANYDYIEIVCLFNYPVEITLKSGEVFTGKAIDTAKNHQGEECIKLKIEHDDLLVVLDSMAKLTIVVDNPHFKEVLFD</sequence>
<proteinExistence type="predicted"/>
<dbReference type="Pfam" id="PF07073">
    <property type="entry name" value="ROF"/>
    <property type="match status" value="1"/>
</dbReference>
<comment type="caution">
    <text evidence="1">The sequence shown here is derived from an EMBL/GenBank/DDBJ whole genome shotgun (WGS) entry which is preliminary data.</text>
</comment>
<dbReference type="InterPro" id="IPR023534">
    <property type="entry name" value="Rof/RNase_P-like"/>
</dbReference>
<dbReference type="Gene3D" id="2.30.30.400">
    <property type="entry name" value="Rof-like"/>
    <property type="match status" value="1"/>
</dbReference>